<dbReference type="Proteomes" id="UP001179280">
    <property type="component" value="Unassembled WGS sequence"/>
</dbReference>
<keyword evidence="1" id="KW-0472">Membrane</keyword>
<evidence type="ECO:0000256" key="1">
    <source>
        <dbReference type="SAM" id="Phobius"/>
    </source>
</evidence>
<dbReference type="InterPro" id="IPR009996">
    <property type="entry name" value="YycH"/>
</dbReference>
<gene>
    <name evidence="3" type="ORF">JOC54_004251</name>
</gene>
<dbReference type="Gene3D" id="3.30.310.160">
    <property type="entry name" value="YycH protein, domain 2"/>
    <property type="match status" value="1"/>
</dbReference>
<dbReference type="RefSeq" id="WP_204468837.1">
    <property type="nucleotide sequence ID" value="NZ_JAFBCV010000019.1"/>
</dbReference>
<feature type="domain" description="Regulatory protein YycH" evidence="2">
    <location>
        <begin position="4"/>
        <end position="438"/>
    </location>
</feature>
<keyword evidence="1" id="KW-1133">Transmembrane helix</keyword>
<protein>
    <submittedName>
        <fullName evidence="3">Regulatory protein YycH of two-component signal transduction system YycFG</fullName>
    </submittedName>
</protein>
<reference evidence="3" key="1">
    <citation type="submission" date="2021-01" db="EMBL/GenBank/DDBJ databases">
        <title>Genomic Encyclopedia of Type Strains, Phase IV (KMG-IV): sequencing the most valuable type-strain genomes for metagenomic binning, comparative biology and taxonomic classification.</title>
        <authorList>
            <person name="Goeker M."/>
        </authorList>
    </citation>
    <scope>NUCLEOTIDE SEQUENCE</scope>
    <source>
        <strain evidence="3">DSM 21943</strain>
    </source>
</reference>
<dbReference type="CDD" id="cd15787">
    <property type="entry name" value="YycH_N"/>
    <property type="match status" value="1"/>
</dbReference>
<evidence type="ECO:0000313" key="3">
    <source>
        <dbReference type="EMBL" id="MBM7840957.1"/>
    </source>
</evidence>
<comment type="caution">
    <text evidence="3">The sequence shown here is derived from an EMBL/GenBank/DDBJ whole genome shotgun (WGS) entry which is preliminary data.</text>
</comment>
<evidence type="ECO:0000259" key="2">
    <source>
        <dbReference type="Pfam" id="PF07435"/>
    </source>
</evidence>
<dbReference type="Pfam" id="PF07435">
    <property type="entry name" value="YycH"/>
    <property type="match status" value="1"/>
</dbReference>
<name>A0ABS2T3C6_9BACI</name>
<sequence length="444" mass="51053">MSYEQLKTVSLISLIGLSLFLTYQLWTYQPNMQALESEQSESVQADDTIGEELDPIQLIKPDQVVLHQGANTYSLIEKTSERYENLLREFTNHELIESVGTEDVLASEGIEVSFPDHIPVSYLLRAFEGEFNTSTINEVDRLFFYISSDTDQVNVQMASNQQEQVVTLRTSISADLLEEHLYKDDADGELNAIIAKEIDTNQMLLRERIYVSTERQVVPSYSQYLIRKYEDMEISIINQRLFNSTDVPRQNQLNGENLYTDGSRIVTIDSLITYLNYSYPFVAESPESSSRHILDVAVEFINYTGAWTDDYALSNWASKETGETIEFRMQLNGLPVFERGMPNNDRMRISLSRVGTQVVNLQRPLFFLEDNPLQDYEKSMPSGEVAVEAIKQANSTEWEESVTNVQLVYRANMENTSYATFEPTWYYESDGEWKRVPLDEEIPS</sequence>
<proteinExistence type="predicted"/>
<organism evidence="3 4">
    <name type="scientific">Shouchella xiaoxiensis</name>
    <dbReference type="NCBI Taxonomy" id="766895"/>
    <lineage>
        <taxon>Bacteria</taxon>
        <taxon>Bacillati</taxon>
        <taxon>Bacillota</taxon>
        <taxon>Bacilli</taxon>
        <taxon>Bacillales</taxon>
        <taxon>Bacillaceae</taxon>
        <taxon>Shouchella</taxon>
    </lineage>
</organism>
<keyword evidence="1" id="KW-0812">Transmembrane</keyword>
<accession>A0ABS2T3C6</accession>
<keyword evidence="4" id="KW-1185">Reference proteome</keyword>
<dbReference type="InterPro" id="IPR042274">
    <property type="entry name" value="YycH/YycI_2"/>
</dbReference>
<feature type="transmembrane region" description="Helical" evidence="1">
    <location>
        <begin position="9"/>
        <end position="26"/>
    </location>
</feature>
<dbReference type="EMBL" id="JAFBCV010000019">
    <property type="protein sequence ID" value="MBM7840957.1"/>
    <property type="molecule type" value="Genomic_DNA"/>
</dbReference>
<evidence type="ECO:0000313" key="4">
    <source>
        <dbReference type="Proteomes" id="UP001179280"/>
    </source>
</evidence>